<name>A0A6A6DKF0_9PEZI</name>
<dbReference type="InterPro" id="IPR025715">
    <property type="entry name" value="FoP_C"/>
</dbReference>
<dbReference type="InterPro" id="IPR051229">
    <property type="entry name" value="ALYREF_mRNA_export"/>
</dbReference>
<dbReference type="Pfam" id="PF00076">
    <property type="entry name" value="RRM_1"/>
    <property type="match status" value="1"/>
</dbReference>
<dbReference type="SMART" id="SM00360">
    <property type="entry name" value="RRM"/>
    <property type="match status" value="1"/>
</dbReference>
<organism evidence="5 6">
    <name type="scientific">Zopfia rhizophila CBS 207.26</name>
    <dbReference type="NCBI Taxonomy" id="1314779"/>
    <lineage>
        <taxon>Eukaryota</taxon>
        <taxon>Fungi</taxon>
        <taxon>Dikarya</taxon>
        <taxon>Ascomycota</taxon>
        <taxon>Pezizomycotina</taxon>
        <taxon>Dothideomycetes</taxon>
        <taxon>Dothideomycetes incertae sedis</taxon>
        <taxon>Zopfiaceae</taxon>
        <taxon>Zopfia</taxon>
    </lineage>
</organism>
<dbReference type="Pfam" id="PF13865">
    <property type="entry name" value="FoP_duplication"/>
    <property type="match status" value="1"/>
</dbReference>
<dbReference type="PROSITE" id="PS50102">
    <property type="entry name" value="RRM"/>
    <property type="match status" value="1"/>
</dbReference>
<feature type="compositionally biased region" description="Basic and acidic residues" evidence="3">
    <location>
        <begin position="54"/>
        <end position="63"/>
    </location>
</feature>
<dbReference type="Gene3D" id="3.30.70.330">
    <property type="match status" value="1"/>
</dbReference>
<feature type="compositionally biased region" description="Basic and acidic residues" evidence="3">
    <location>
        <begin position="228"/>
        <end position="254"/>
    </location>
</feature>
<protein>
    <recommendedName>
        <fullName evidence="4">RRM domain-containing protein</fullName>
    </recommendedName>
</protein>
<feature type="region of interest" description="Disordered" evidence="3">
    <location>
        <begin position="186"/>
        <end position="300"/>
    </location>
</feature>
<dbReference type="OrthoDB" id="5382468at2759"/>
<evidence type="ECO:0000313" key="6">
    <source>
        <dbReference type="Proteomes" id="UP000800200"/>
    </source>
</evidence>
<feature type="compositionally biased region" description="Polar residues" evidence="3">
    <location>
        <begin position="95"/>
        <end position="110"/>
    </location>
</feature>
<proteinExistence type="predicted"/>
<accession>A0A6A6DKF0</accession>
<dbReference type="GO" id="GO:0005634">
    <property type="term" value="C:nucleus"/>
    <property type="evidence" value="ECO:0007669"/>
    <property type="project" value="TreeGrafter"/>
</dbReference>
<evidence type="ECO:0000313" key="5">
    <source>
        <dbReference type="EMBL" id="KAF2179423.1"/>
    </source>
</evidence>
<gene>
    <name evidence="5" type="ORF">K469DRAFT_303327</name>
</gene>
<feature type="region of interest" description="Disordered" evidence="3">
    <location>
        <begin position="1"/>
        <end position="111"/>
    </location>
</feature>
<dbReference type="InterPro" id="IPR035979">
    <property type="entry name" value="RBD_domain_sf"/>
</dbReference>
<dbReference type="SUPFAM" id="SSF54928">
    <property type="entry name" value="RNA-binding domain, RBD"/>
    <property type="match status" value="1"/>
</dbReference>
<reference evidence="5" key="1">
    <citation type="journal article" date="2020" name="Stud. Mycol.">
        <title>101 Dothideomycetes genomes: a test case for predicting lifestyles and emergence of pathogens.</title>
        <authorList>
            <person name="Haridas S."/>
            <person name="Albert R."/>
            <person name="Binder M."/>
            <person name="Bloem J."/>
            <person name="Labutti K."/>
            <person name="Salamov A."/>
            <person name="Andreopoulos B."/>
            <person name="Baker S."/>
            <person name="Barry K."/>
            <person name="Bills G."/>
            <person name="Bluhm B."/>
            <person name="Cannon C."/>
            <person name="Castanera R."/>
            <person name="Culley D."/>
            <person name="Daum C."/>
            <person name="Ezra D."/>
            <person name="Gonzalez J."/>
            <person name="Henrissat B."/>
            <person name="Kuo A."/>
            <person name="Liang C."/>
            <person name="Lipzen A."/>
            <person name="Lutzoni F."/>
            <person name="Magnuson J."/>
            <person name="Mondo S."/>
            <person name="Nolan M."/>
            <person name="Ohm R."/>
            <person name="Pangilinan J."/>
            <person name="Park H.-J."/>
            <person name="Ramirez L."/>
            <person name="Alfaro M."/>
            <person name="Sun H."/>
            <person name="Tritt A."/>
            <person name="Yoshinaga Y."/>
            <person name="Zwiers L.-H."/>
            <person name="Turgeon B."/>
            <person name="Goodwin S."/>
            <person name="Spatafora J."/>
            <person name="Crous P."/>
            <person name="Grigoriev I."/>
        </authorList>
    </citation>
    <scope>NUCLEOTIDE SEQUENCE</scope>
    <source>
        <strain evidence="5">CBS 207.26</strain>
    </source>
</reference>
<feature type="domain" description="RRM" evidence="4">
    <location>
        <begin position="113"/>
        <end position="189"/>
    </location>
</feature>
<feature type="compositionally biased region" description="Acidic residues" evidence="3">
    <location>
        <begin position="68"/>
        <end position="84"/>
    </location>
</feature>
<dbReference type="GO" id="GO:0006406">
    <property type="term" value="P:mRNA export from nucleus"/>
    <property type="evidence" value="ECO:0007669"/>
    <property type="project" value="TreeGrafter"/>
</dbReference>
<dbReference type="PANTHER" id="PTHR19965">
    <property type="entry name" value="RNA AND EXPORT FACTOR BINDING PROTEIN"/>
    <property type="match status" value="1"/>
</dbReference>
<feature type="compositionally biased region" description="Basic and acidic residues" evidence="3">
    <location>
        <begin position="1"/>
        <end position="10"/>
    </location>
</feature>
<dbReference type="PANTHER" id="PTHR19965:SF35">
    <property type="entry name" value="RNA ANNEALING PROTEIN YRA1"/>
    <property type="match status" value="1"/>
</dbReference>
<evidence type="ECO:0000256" key="2">
    <source>
        <dbReference type="PROSITE-ProRule" id="PRU00176"/>
    </source>
</evidence>
<sequence>MDMTLEERIAASKSGSRGNRRGPLNGVRKNDSRRGGRRRIGRNNSTAREEEFDEGKTWTHDKWAGNNDAEDTYDNYGDEAEIESEPLHTNGRARNGNQSGRQRDQNTSSKRGVKVLISDLHPEITPEQLAGVFGGVGGLRDARIYWERDRSTGRGHAIYGTLAQAEAAVRDFNGQLANGQRFYVKLDPGAKAPGKSLESRITYPDRDPEPVSHRSDPLDPDPPNIDRYIPDRRDAGRVRVPRQRDRARGGESRRGGRSNRPRKTKEDLDAEMDDYFGGGAGVALEPKAGAEEDMDIDANI</sequence>
<dbReference type="Proteomes" id="UP000800200">
    <property type="component" value="Unassembled WGS sequence"/>
</dbReference>
<feature type="compositionally biased region" description="Acidic residues" evidence="3">
    <location>
        <begin position="291"/>
        <end position="300"/>
    </location>
</feature>
<dbReference type="AlphaFoldDB" id="A0A6A6DKF0"/>
<dbReference type="InterPro" id="IPR000504">
    <property type="entry name" value="RRM_dom"/>
</dbReference>
<evidence type="ECO:0000256" key="3">
    <source>
        <dbReference type="SAM" id="MobiDB-lite"/>
    </source>
</evidence>
<dbReference type="EMBL" id="ML994667">
    <property type="protein sequence ID" value="KAF2179423.1"/>
    <property type="molecule type" value="Genomic_DNA"/>
</dbReference>
<dbReference type="GO" id="GO:0003729">
    <property type="term" value="F:mRNA binding"/>
    <property type="evidence" value="ECO:0007669"/>
    <property type="project" value="TreeGrafter"/>
</dbReference>
<evidence type="ECO:0000259" key="4">
    <source>
        <dbReference type="PROSITE" id="PS50102"/>
    </source>
</evidence>
<dbReference type="InterPro" id="IPR012677">
    <property type="entry name" value="Nucleotide-bd_a/b_plait_sf"/>
</dbReference>
<evidence type="ECO:0000256" key="1">
    <source>
        <dbReference type="ARBA" id="ARBA00022884"/>
    </source>
</evidence>
<keyword evidence="6" id="KW-1185">Reference proteome</keyword>
<feature type="compositionally biased region" description="Basic and acidic residues" evidence="3">
    <location>
        <begin position="203"/>
        <end position="217"/>
    </location>
</feature>
<keyword evidence="1 2" id="KW-0694">RNA-binding</keyword>